<proteinExistence type="predicted"/>
<dbReference type="OrthoDB" id="322778at2759"/>
<feature type="region of interest" description="Disordered" evidence="2">
    <location>
        <begin position="401"/>
        <end position="458"/>
    </location>
</feature>
<evidence type="ECO:0000313" key="3">
    <source>
        <dbReference type="EMBL" id="CAD8154069.1"/>
    </source>
</evidence>
<keyword evidence="4" id="KW-1185">Reference proteome</keyword>
<feature type="compositionally biased region" description="Low complexity" evidence="2">
    <location>
        <begin position="424"/>
        <end position="433"/>
    </location>
</feature>
<dbReference type="EMBL" id="CAJJDP010000028">
    <property type="protein sequence ID" value="CAD8154069.1"/>
    <property type="molecule type" value="Genomic_DNA"/>
</dbReference>
<name>A0A8S1TSW9_PAROT</name>
<evidence type="ECO:0000256" key="1">
    <source>
        <dbReference type="SAM" id="Coils"/>
    </source>
</evidence>
<evidence type="ECO:0000313" key="4">
    <source>
        <dbReference type="Proteomes" id="UP000683925"/>
    </source>
</evidence>
<keyword evidence="1" id="KW-0175">Coiled coil</keyword>
<sequence length="458" mass="54313">MTEKSSQKFSKFAGNRLRMVYKAIPHVSSMEKQVQIENQRTGYNPSKQNEDLFNNYQILLQQIEDLLEKNFEKYKNSIISNADKLLNGYEKLKWLMNIAFEKQQLELSKWFNQERNKEQQNNQKLENQQKKNLQDISKKHEEEIASKLEEIRILNQTIREQAQKQQEIIQQKENRINRMEDEIGCLKANQEALQQQILKKDNIFQEVIKEAKNKSFEVLEKLNLQNELPNIKIQDEKLKPILQQEEEIRLQIKILSGMVDEVLIMKLQNSQDEQNQEKIEQIEKRFLNLKQQITAVIKFSESCIYKQKQIWGSAKQFDSLNQQVKPILQFMNIFSKLFEKMYQTFQQILERMGQYLKESKGNQIQKYNGSLSTNLSSFIQHIYPQKETQRFYAAIETQSNDTISRKESQSQTEFDDSQSLDENQQITPQQSSSPKKKNGKKPCQKQTQKSNFSKKGRM</sequence>
<gene>
    <name evidence="3" type="ORF">POCTA_138.1.T0280345</name>
</gene>
<accession>A0A8S1TSW9</accession>
<feature type="coiled-coil region" evidence="1">
    <location>
        <begin position="108"/>
        <end position="196"/>
    </location>
</feature>
<dbReference type="AlphaFoldDB" id="A0A8S1TSW9"/>
<evidence type="ECO:0000256" key="2">
    <source>
        <dbReference type="SAM" id="MobiDB-lite"/>
    </source>
</evidence>
<dbReference type="OMA" id="NIEIMMA"/>
<comment type="caution">
    <text evidence="3">The sequence shown here is derived from an EMBL/GenBank/DDBJ whole genome shotgun (WGS) entry which is preliminary data.</text>
</comment>
<organism evidence="3 4">
    <name type="scientific">Paramecium octaurelia</name>
    <dbReference type="NCBI Taxonomy" id="43137"/>
    <lineage>
        <taxon>Eukaryota</taxon>
        <taxon>Sar</taxon>
        <taxon>Alveolata</taxon>
        <taxon>Ciliophora</taxon>
        <taxon>Intramacronucleata</taxon>
        <taxon>Oligohymenophorea</taxon>
        <taxon>Peniculida</taxon>
        <taxon>Parameciidae</taxon>
        <taxon>Paramecium</taxon>
    </lineage>
</organism>
<dbReference type="Proteomes" id="UP000683925">
    <property type="component" value="Unassembled WGS sequence"/>
</dbReference>
<protein>
    <submittedName>
        <fullName evidence="3">Uncharacterized protein</fullName>
    </submittedName>
</protein>
<reference evidence="3" key="1">
    <citation type="submission" date="2021-01" db="EMBL/GenBank/DDBJ databases">
        <authorList>
            <consortium name="Genoscope - CEA"/>
            <person name="William W."/>
        </authorList>
    </citation>
    <scope>NUCLEOTIDE SEQUENCE</scope>
</reference>
<feature type="compositionally biased region" description="Basic residues" evidence="2">
    <location>
        <begin position="434"/>
        <end position="443"/>
    </location>
</feature>